<proteinExistence type="inferred from homology"/>
<dbReference type="GO" id="GO:0020037">
    <property type="term" value="F:heme binding"/>
    <property type="evidence" value="ECO:0007669"/>
    <property type="project" value="InterPro"/>
</dbReference>
<keyword evidence="4 9" id="KW-0349">Heme</keyword>
<keyword evidence="13" id="KW-1185">Reference proteome</keyword>
<keyword evidence="5 9" id="KW-0479">Metal-binding</keyword>
<dbReference type="InterPro" id="IPR050364">
    <property type="entry name" value="Cytochrome_P450_fung"/>
</dbReference>
<comment type="pathway">
    <text evidence="2">Secondary metabolite biosynthesis.</text>
</comment>
<evidence type="ECO:0000256" key="9">
    <source>
        <dbReference type="PIRSR" id="PIRSR602401-1"/>
    </source>
</evidence>
<evidence type="ECO:0000256" key="3">
    <source>
        <dbReference type="ARBA" id="ARBA00010617"/>
    </source>
</evidence>
<evidence type="ECO:0000256" key="11">
    <source>
        <dbReference type="SAM" id="SignalP"/>
    </source>
</evidence>
<dbReference type="PROSITE" id="PS00086">
    <property type="entry name" value="CYTOCHROME_P450"/>
    <property type="match status" value="1"/>
</dbReference>
<comment type="similarity">
    <text evidence="3 10">Belongs to the cytochrome P450 family.</text>
</comment>
<name>A0AAD7BKC5_9AGAR</name>
<keyword evidence="6 10" id="KW-0560">Oxidoreductase</keyword>
<dbReference type="GO" id="GO:0016705">
    <property type="term" value="F:oxidoreductase activity, acting on paired donors, with incorporation or reduction of molecular oxygen"/>
    <property type="evidence" value="ECO:0007669"/>
    <property type="project" value="InterPro"/>
</dbReference>
<dbReference type="InterPro" id="IPR036396">
    <property type="entry name" value="Cyt_P450_sf"/>
</dbReference>
<evidence type="ECO:0000313" key="13">
    <source>
        <dbReference type="Proteomes" id="UP001221142"/>
    </source>
</evidence>
<evidence type="ECO:0000256" key="5">
    <source>
        <dbReference type="ARBA" id="ARBA00022723"/>
    </source>
</evidence>
<dbReference type="GO" id="GO:0004497">
    <property type="term" value="F:monooxygenase activity"/>
    <property type="evidence" value="ECO:0007669"/>
    <property type="project" value="UniProtKB-KW"/>
</dbReference>
<dbReference type="InterPro" id="IPR001128">
    <property type="entry name" value="Cyt_P450"/>
</dbReference>
<dbReference type="InterPro" id="IPR017972">
    <property type="entry name" value="Cyt_P450_CS"/>
</dbReference>
<comment type="cofactor">
    <cofactor evidence="1 9">
        <name>heme</name>
        <dbReference type="ChEBI" id="CHEBI:30413"/>
    </cofactor>
</comment>
<dbReference type="SUPFAM" id="SSF48264">
    <property type="entry name" value="Cytochrome P450"/>
    <property type="match status" value="1"/>
</dbReference>
<dbReference type="EMBL" id="JARKIF010000014">
    <property type="protein sequence ID" value="KAJ7623594.1"/>
    <property type="molecule type" value="Genomic_DNA"/>
</dbReference>
<protein>
    <submittedName>
        <fullName evidence="12">Cytochrome P450</fullName>
    </submittedName>
</protein>
<dbReference type="PRINTS" id="PR00463">
    <property type="entry name" value="EP450I"/>
</dbReference>
<dbReference type="PANTHER" id="PTHR46300:SF7">
    <property type="entry name" value="P450, PUTATIVE (EUROFUNG)-RELATED"/>
    <property type="match status" value="1"/>
</dbReference>
<keyword evidence="8 10" id="KW-0503">Monooxygenase</keyword>
<keyword evidence="7 9" id="KW-0408">Iron</keyword>
<comment type="caution">
    <text evidence="12">The sequence shown here is derived from an EMBL/GenBank/DDBJ whole genome shotgun (WGS) entry which is preliminary data.</text>
</comment>
<dbReference type="Gene3D" id="1.10.630.10">
    <property type="entry name" value="Cytochrome P450"/>
    <property type="match status" value="1"/>
</dbReference>
<evidence type="ECO:0000256" key="4">
    <source>
        <dbReference type="ARBA" id="ARBA00022617"/>
    </source>
</evidence>
<dbReference type="InterPro" id="IPR002401">
    <property type="entry name" value="Cyt_P450_E_grp-I"/>
</dbReference>
<dbReference type="GO" id="GO:0005506">
    <property type="term" value="F:iron ion binding"/>
    <property type="evidence" value="ECO:0007669"/>
    <property type="project" value="InterPro"/>
</dbReference>
<gene>
    <name evidence="12" type="ORF">FB45DRAFT_110361</name>
</gene>
<dbReference type="Pfam" id="PF00067">
    <property type="entry name" value="p450"/>
    <property type="match status" value="1"/>
</dbReference>
<reference evidence="12" key="1">
    <citation type="submission" date="2023-03" db="EMBL/GenBank/DDBJ databases">
        <title>Massive genome expansion in bonnet fungi (Mycena s.s.) driven by repeated elements and novel gene families across ecological guilds.</title>
        <authorList>
            <consortium name="Lawrence Berkeley National Laboratory"/>
            <person name="Harder C.B."/>
            <person name="Miyauchi S."/>
            <person name="Viragh M."/>
            <person name="Kuo A."/>
            <person name="Thoen E."/>
            <person name="Andreopoulos B."/>
            <person name="Lu D."/>
            <person name="Skrede I."/>
            <person name="Drula E."/>
            <person name="Henrissat B."/>
            <person name="Morin E."/>
            <person name="Kohler A."/>
            <person name="Barry K."/>
            <person name="LaButti K."/>
            <person name="Morin E."/>
            <person name="Salamov A."/>
            <person name="Lipzen A."/>
            <person name="Mereny Z."/>
            <person name="Hegedus B."/>
            <person name="Baldrian P."/>
            <person name="Stursova M."/>
            <person name="Weitz H."/>
            <person name="Taylor A."/>
            <person name="Grigoriev I.V."/>
            <person name="Nagy L.G."/>
            <person name="Martin F."/>
            <person name="Kauserud H."/>
        </authorList>
    </citation>
    <scope>NUCLEOTIDE SEQUENCE</scope>
    <source>
        <strain evidence="12">9284</strain>
    </source>
</reference>
<accession>A0AAD7BKC5</accession>
<dbReference type="PANTHER" id="PTHR46300">
    <property type="entry name" value="P450, PUTATIVE (EUROFUNG)-RELATED-RELATED"/>
    <property type="match status" value="1"/>
</dbReference>
<feature type="signal peptide" evidence="11">
    <location>
        <begin position="1"/>
        <end position="28"/>
    </location>
</feature>
<organism evidence="12 13">
    <name type="scientific">Roridomyces roridus</name>
    <dbReference type="NCBI Taxonomy" id="1738132"/>
    <lineage>
        <taxon>Eukaryota</taxon>
        <taxon>Fungi</taxon>
        <taxon>Dikarya</taxon>
        <taxon>Basidiomycota</taxon>
        <taxon>Agaricomycotina</taxon>
        <taxon>Agaricomycetes</taxon>
        <taxon>Agaricomycetidae</taxon>
        <taxon>Agaricales</taxon>
        <taxon>Marasmiineae</taxon>
        <taxon>Mycenaceae</taxon>
        <taxon>Roridomyces</taxon>
    </lineage>
</organism>
<evidence type="ECO:0000256" key="1">
    <source>
        <dbReference type="ARBA" id="ARBA00001971"/>
    </source>
</evidence>
<dbReference type="CDD" id="cd11065">
    <property type="entry name" value="CYP64-like"/>
    <property type="match status" value="1"/>
</dbReference>
<evidence type="ECO:0000313" key="12">
    <source>
        <dbReference type="EMBL" id="KAJ7623594.1"/>
    </source>
</evidence>
<evidence type="ECO:0000256" key="8">
    <source>
        <dbReference type="ARBA" id="ARBA00023033"/>
    </source>
</evidence>
<evidence type="ECO:0000256" key="2">
    <source>
        <dbReference type="ARBA" id="ARBA00005179"/>
    </source>
</evidence>
<evidence type="ECO:0000256" key="6">
    <source>
        <dbReference type="ARBA" id="ARBA00023002"/>
    </source>
</evidence>
<feature type="binding site" description="axial binding residue" evidence="9">
    <location>
        <position position="432"/>
    </location>
    <ligand>
        <name>heme</name>
        <dbReference type="ChEBI" id="CHEBI:30413"/>
    </ligand>
    <ligandPart>
        <name>Fe</name>
        <dbReference type="ChEBI" id="CHEBI:18248"/>
    </ligandPart>
</feature>
<sequence>MPSLIWVDLTLAACGAALVYKLVTRTSATPPPPGPKRLPLLGNILDMPTEKEWIKFASWGELYGDICSVSVFGAQITILNSAQAAMELLDKKSNISSDRPLLGMGGELVGWKNTLVLAPYGERFRNYRRLAHGLFGSRSTMAGFEPLEEVETHRFLKRLLAQPDKLLDHIRKTAGAIILHISHGYQVKEGADPFVDLADEAMVQFSIATSPGFLVNLVPSLRHIPAWVPGAGFKTTAKAWAATLDQMVEQPYQWVKQQLAAGTAEKSLLRDLLDGKDLTETEEFDVKWIAASLYSGGADTTVAAINAFFKAMVLFPEVQAKAQQEIDSVVGTDRLPGFADKDSLPYTTALALEVLRWHTVAPTGMPHRLTEDHIHNGYMLPKGSLVMTNIWKISHDERLYPDPWAFKPERFMGKETSLDPRDLAFGFGRRICPGRVLADASVWISVVMTLAAFDISKHPDGPLPDMDQAPGLVSHTSAFQCSIKPRSEKALDLIQGDVKM</sequence>
<feature type="chain" id="PRO_5041909683" evidence="11">
    <location>
        <begin position="29"/>
        <end position="500"/>
    </location>
</feature>
<evidence type="ECO:0000256" key="7">
    <source>
        <dbReference type="ARBA" id="ARBA00023004"/>
    </source>
</evidence>
<evidence type="ECO:0000256" key="10">
    <source>
        <dbReference type="RuleBase" id="RU000461"/>
    </source>
</evidence>
<dbReference type="AlphaFoldDB" id="A0AAD7BKC5"/>
<keyword evidence="11" id="KW-0732">Signal</keyword>
<dbReference type="Proteomes" id="UP001221142">
    <property type="component" value="Unassembled WGS sequence"/>
</dbReference>